<evidence type="ECO:0000256" key="3">
    <source>
        <dbReference type="ARBA" id="ARBA00007913"/>
    </source>
</evidence>
<keyword evidence="12" id="KW-0175">Coiled coil</keyword>
<dbReference type="GO" id="GO:0003723">
    <property type="term" value="F:RNA binding"/>
    <property type="evidence" value="ECO:0007669"/>
    <property type="project" value="InterPro"/>
</dbReference>
<dbReference type="InterPro" id="IPR027417">
    <property type="entry name" value="P-loop_NTPase"/>
</dbReference>
<dbReference type="CDD" id="cd18808">
    <property type="entry name" value="SF1_C_Upf1"/>
    <property type="match status" value="1"/>
</dbReference>
<evidence type="ECO:0000256" key="11">
    <source>
        <dbReference type="ARBA" id="ARBA00048432"/>
    </source>
</evidence>
<feature type="chain" id="PRO_5002240560" description="DNA helicase" evidence="13">
    <location>
        <begin position="23"/>
        <end position="714"/>
    </location>
</feature>
<feature type="domain" description="AAA+ ATPase" evidence="14">
    <location>
        <begin position="227"/>
        <end position="431"/>
    </location>
</feature>
<evidence type="ECO:0000256" key="7">
    <source>
        <dbReference type="ARBA" id="ARBA00022801"/>
    </source>
</evidence>
<dbReference type="GO" id="GO:0016787">
    <property type="term" value="F:hydrolase activity"/>
    <property type="evidence" value="ECO:0007669"/>
    <property type="project" value="UniProtKB-KW"/>
</dbReference>
<dbReference type="VEuPathDB" id="FungiDB:PV06_07187"/>
<dbReference type="Proteomes" id="UP000053342">
    <property type="component" value="Unassembled WGS sequence"/>
</dbReference>
<comment type="similarity">
    <text evidence="3">Belongs to the DNA2/NAM7 helicase family.</text>
</comment>
<evidence type="ECO:0000256" key="12">
    <source>
        <dbReference type="SAM" id="Coils"/>
    </source>
</evidence>
<evidence type="ECO:0000256" key="8">
    <source>
        <dbReference type="ARBA" id="ARBA00022806"/>
    </source>
</evidence>
<gene>
    <name evidence="16" type="ORF">PV06_07187</name>
</gene>
<dbReference type="SMART" id="SM00382">
    <property type="entry name" value="AAA"/>
    <property type="match status" value="1"/>
</dbReference>
<dbReference type="GeneID" id="27359261"/>
<dbReference type="InterPro" id="IPR041679">
    <property type="entry name" value="DNA2/NAM7-like_C"/>
</dbReference>
<dbReference type="GO" id="GO:0043139">
    <property type="term" value="F:5'-3' DNA helicase activity"/>
    <property type="evidence" value="ECO:0007669"/>
    <property type="project" value="TreeGrafter"/>
</dbReference>
<keyword evidence="7" id="KW-0378">Hydrolase</keyword>
<proteinExistence type="inferred from homology"/>
<dbReference type="GO" id="GO:0005694">
    <property type="term" value="C:chromosome"/>
    <property type="evidence" value="ECO:0007669"/>
    <property type="project" value="UniProtKB-ARBA"/>
</dbReference>
<dbReference type="InterPro" id="IPR048761">
    <property type="entry name" value="SMUBP-2_HCS1_1B"/>
</dbReference>
<dbReference type="Pfam" id="PF13086">
    <property type="entry name" value="AAA_11"/>
    <property type="match status" value="1"/>
</dbReference>
<dbReference type="RefSeq" id="XP_016261866.1">
    <property type="nucleotide sequence ID" value="XM_016408386.1"/>
</dbReference>
<keyword evidence="9" id="KW-0067">ATP-binding</keyword>
<dbReference type="PANTHER" id="PTHR43788">
    <property type="entry name" value="DNA2/NAM7 HELICASE FAMILY MEMBER"/>
    <property type="match status" value="1"/>
</dbReference>
<feature type="coiled-coil region" evidence="12">
    <location>
        <begin position="433"/>
        <end position="467"/>
    </location>
</feature>
<name>A0A0D2DGW8_9EURO</name>
<dbReference type="Pfam" id="PF21138">
    <property type="entry name" value="SMUBP-2_HCS1_1B"/>
    <property type="match status" value="1"/>
</dbReference>
<dbReference type="GO" id="GO:0005524">
    <property type="term" value="F:ATP binding"/>
    <property type="evidence" value="ECO:0007669"/>
    <property type="project" value="UniProtKB-KW"/>
</dbReference>
<feature type="domain" description="Helicase ATP-binding" evidence="15">
    <location>
        <begin position="209"/>
        <end position="443"/>
    </location>
</feature>
<dbReference type="Gene3D" id="2.40.30.270">
    <property type="match status" value="1"/>
</dbReference>
<keyword evidence="10" id="KW-0539">Nucleus</keyword>
<evidence type="ECO:0000256" key="10">
    <source>
        <dbReference type="ARBA" id="ARBA00023242"/>
    </source>
</evidence>
<dbReference type="Gene3D" id="3.40.50.300">
    <property type="entry name" value="P-loop containing nucleotide triphosphate hydrolases"/>
    <property type="match status" value="2"/>
</dbReference>
<evidence type="ECO:0000259" key="15">
    <source>
        <dbReference type="SMART" id="SM00487"/>
    </source>
</evidence>
<sequence length="714" mass="78438">MAPSTMLSPAAFFNSLLTLVALEQESEVAETTLLLSSTPPSTLARAGLAILSLSIQSMKTGLGGRSVVELGLDSALVGKDSKGELPEHGIRTGDIVSLGEMPKGSAKKKEVSDLKGKGVEGVVTRVGERAVWVALGKESSNGDTVENVPDGKLWLVKLANDVTYKRMNQILSKLLKTPETSYTSLQRVLLGLSSPGSADLDKTKDLGFFDSTLNSSQKDAIKFALSSPEVALIHGPPGTGKTYTLIELILQLLKQGQRVLVCGPSNISVDNIVERLAMTSPSTPIVRLGHPARLLPSVLNHSLEVLTRTSEAGGIVNDVRREMDEKQSSIRKTKSGRERRAIYAELKDLRKEYREREGKCVDGLVRGSKVVLSTLHGSGGHQVRNQGFDVVVIDEASQALEPQCWIPLVFGSGEVKKLILAGDHLQLPPTVKSADNKENKDQKKAKMKSLEDELRKLSVKDDEIKAAKGWSLERTMFDRLLSMHGSNIKRLLNTQYRMHETIMRFPSDELYDSELVAADAVKSRLLKDLPYEVEETEDTKEPLVFFDTQGGEFPEKTEEDQGGQVKVSVLLGDSKCNEMEAALVVMHVQKLVDAGVKDEDIAVVTPYNAQLAILSSMLREKYPNIELGSVDGFQGREKEAVIVSLVRSNAEKEVGFLGEKRRLNVAMTRPKRHLCVIGDSETISRGNPFLKRWMKFLEDNADLRYPSLDDLDLS</sequence>
<protein>
    <recommendedName>
        <fullName evidence="4">DNA helicase</fullName>
        <ecNumber evidence="4">3.6.4.12</ecNumber>
    </recommendedName>
</protein>
<evidence type="ECO:0000256" key="13">
    <source>
        <dbReference type="SAM" id="SignalP"/>
    </source>
</evidence>
<evidence type="ECO:0000256" key="5">
    <source>
        <dbReference type="ARBA" id="ARBA00022490"/>
    </source>
</evidence>
<dbReference type="PANTHER" id="PTHR43788:SF8">
    <property type="entry name" value="DNA-BINDING PROTEIN SMUBP-2"/>
    <property type="match status" value="1"/>
</dbReference>
<dbReference type="InterPro" id="IPR003593">
    <property type="entry name" value="AAA+_ATPase"/>
</dbReference>
<evidence type="ECO:0000313" key="17">
    <source>
        <dbReference type="Proteomes" id="UP000053342"/>
    </source>
</evidence>
<keyword evidence="13" id="KW-0732">Signal</keyword>
<dbReference type="InterPro" id="IPR047187">
    <property type="entry name" value="SF1_C_Upf1"/>
</dbReference>
<evidence type="ECO:0000256" key="2">
    <source>
        <dbReference type="ARBA" id="ARBA00004496"/>
    </source>
</evidence>
<evidence type="ECO:0000256" key="9">
    <source>
        <dbReference type="ARBA" id="ARBA00022840"/>
    </source>
</evidence>
<dbReference type="EC" id="3.6.4.12" evidence="4"/>
<dbReference type="EMBL" id="KN847337">
    <property type="protein sequence ID" value="KIW41650.1"/>
    <property type="molecule type" value="Genomic_DNA"/>
</dbReference>
<evidence type="ECO:0000313" key="16">
    <source>
        <dbReference type="EMBL" id="KIW41650.1"/>
    </source>
</evidence>
<evidence type="ECO:0000259" key="14">
    <source>
        <dbReference type="SMART" id="SM00382"/>
    </source>
</evidence>
<comment type="catalytic activity">
    <reaction evidence="11">
        <text>ATP + H2O = ADP + phosphate + H(+)</text>
        <dbReference type="Rhea" id="RHEA:13065"/>
        <dbReference type="ChEBI" id="CHEBI:15377"/>
        <dbReference type="ChEBI" id="CHEBI:15378"/>
        <dbReference type="ChEBI" id="CHEBI:30616"/>
        <dbReference type="ChEBI" id="CHEBI:43474"/>
        <dbReference type="ChEBI" id="CHEBI:456216"/>
        <dbReference type="EC" id="3.6.4.12"/>
    </reaction>
    <physiologicalReaction direction="left-to-right" evidence="11">
        <dbReference type="Rhea" id="RHEA:13066"/>
    </physiologicalReaction>
</comment>
<dbReference type="InterPro" id="IPR050534">
    <property type="entry name" value="Coronavir_polyprotein_1ab"/>
</dbReference>
<accession>A0A0D2DGW8</accession>
<dbReference type="HOGENOM" id="CLU_001666_8_2_1"/>
<dbReference type="SUPFAM" id="SSF52540">
    <property type="entry name" value="P-loop containing nucleoside triphosphate hydrolases"/>
    <property type="match status" value="1"/>
</dbReference>
<dbReference type="SMART" id="SM00487">
    <property type="entry name" value="DEXDc"/>
    <property type="match status" value="1"/>
</dbReference>
<dbReference type="OrthoDB" id="6513042at2759"/>
<evidence type="ECO:0000256" key="4">
    <source>
        <dbReference type="ARBA" id="ARBA00012551"/>
    </source>
</evidence>
<keyword evidence="17" id="KW-1185">Reference proteome</keyword>
<dbReference type="Pfam" id="PF13087">
    <property type="entry name" value="AAA_12"/>
    <property type="match status" value="1"/>
</dbReference>
<organism evidence="16 17">
    <name type="scientific">Exophiala oligosperma</name>
    <dbReference type="NCBI Taxonomy" id="215243"/>
    <lineage>
        <taxon>Eukaryota</taxon>
        <taxon>Fungi</taxon>
        <taxon>Dikarya</taxon>
        <taxon>Ascomycota</taxon>
        <taxon>Pezizomycotina</taxon>
        <taxon>Eurotiomycetes</taxon>
        <taxon>Chaetothyriomycetidae</taxon>
        <taxon>Chaetothyriales</taxon>
        <taxon>Herpotrichiellaceae</taxon>
        <taxon>Exophiala</taxon>
    </lineage>
</organism>
<keyword evidence="5" id="KW-0963">Cytoplasm</keyword>
<evidence type="ECO:0000256" key="1">
    <source>
        <dbReference type="ARBA" id="ARBA00004123"/>
    </source>
</evidence>
<dbReference type="InterPro" id="IPR041677">
    <property type="entry name" value="DNA2/NAM7_AAA_11"/>
</dbReference>
<evidence type="ECO:0000256" key="6">
    <source>
        <dbReference type="ARBA" id="ARBA00022741"/>
    </source>
</evidence>
<keyword evidence="6" id="KW-0547">Nucleotide-binding</keyword>
<dbReference type="AlphaFoldDB" id="A0A0D2DGW8"/>
<reference evidence="16 17" key="1">
    <citation type="submission" date="2015-01" db="EMBL/GenBank/DDBJ databases">
        <title>The Genome Sequence of Exophiala oligosperma CBS72588.</title>
        <authorList>
            <consortium name="The Broad Institute Genomics Platform"/>
            <person name="Cuomo C."/>
            <person name="de Hoog S."/>
            <person name="Gorbushina A."/>
            <person name="Stielow B."/>
            <person name="Teixiera M."/>
            <person name="Abouelleil A."/>
            <person name="Chapman S.B."/>
            <person name="Priest M."/>
            <person name="Young S.K."/>
            <person name="Wortman J."/>
            <person name="Nusbaum C."/>
            <person name="Birren B."/>
        </authorList>
    </citation>
    <scope>NUCLEOTIDE SEQUENCE [LARGE SCALE GENOMIC DNA]</scope>
    <source>
        <strain evidence="16 17">CBS 72588</strain>
    </source>
</reference>
<comment type="subcellular location">
    <subcellularLocation>
        <location evidence="2">Cytoplasm</location>
    </subcellularLocation>
    <subcellularLocation>
        <location evidence="1">Nucleus</location>
    </subcellularLocation>
</comment>
<keyword evidence="8" id="KW-0347">Helicase</keyword>
<dbReference type="CDD" id="cd18044">
    <property type="entry name" value="DEXXQc_SMUBP2"/>
    <property type="match status" value="1"/>
</dbReference>
<dbReference type="FunFam" id="3.40.50.300:FF:000326">
    <property type="entry name" value="P-loop containing nucleoside triphosphate hydrolase"/>
    <property type="match status" value="1"/>
</dbReference>
<dbReference type="GO" id="GO:0005737">
    <property type="term" value="C:cytoplasm"/>
    <property type="evidence" value="ECO:0007669"/>
    <property type="project" value="UniProtKB-SubCell"/>
</dbReference>
<dbReference type="GO" id="GO:0005634">
    <property type="term" value="C:nucleus"/>
    <property type="evidence" value="ECO:0007669"/>
    <property type="project" value="UniProtKB-SubCell"/>
</dbReference>
<dbReference type="InterPro" id="IPR014001">
    <property type="entry name" value="Helicase_ATP-bd"/>
</dbReference>
<feature type="signal peptide" evidence="13">
    <location>
        <begin position="1"/>
        <end position="22"/>
    </location>
</feature>